<organism evidence="1">
    <name type="scientific">marine metagenome</name>
    <dbReference type="NCBI Taxonomy" id="408172"/>
    <lineage>
        <taxon>unclassified sequences</taxon>
        <taxon>metagenomes</taxon>
        <taxon>ecological metagenomes</taxon>
    </lineage>
</organism>
<reference evidence="1" key="1">
    <citation type="submission" date="2018-05" db="EMBL/GenBank/DDBJ databases">
        <authorList>
            <person name="Lanie J.A."/>
            <person name="Ng W.-L."/>
            <person name="Kazmierczak K.M."/>
            <person name="Andrzejewski T.M."/>
            <person name="Davidsen T.M."/>
            <person name="Wayne K.J."/>
            <person name="Tettelin H."/>
            <person name="Glass J.I."/>
            <person name="Rusch D."/>
            <person name="Podicherti R."/>
            <person name="Tsui H.-C.T."/>
            <person name="Winkler M.E."/>
        </authorList>
    </citation>
    <scope>NUCLEOTIDE SEQUENCE</scope>
</reference>
<accession>A0A382YL12</accession>
<evidence type="ECO:0000313" key="1">
    <source>
        <dbReference type="EMBL" id="SVD83770.1"/>
    </source>
</evidence>
<proteinExistence type="predicted"/>
<dbReference type="AlphaFoldDB" id="A0A382YL12"/>
<dbReference type="EMBL" id="UINC01176579">
    <property type="protein sequence ID" value="SVD83770.1"/>
    <property type="molecule type" value="Genomic_DNA"/>
</dbReference>
<sequence>VPVALKAALVNNPPGGLEGAFIAEISRSKPAPQGVCVANSMGKVLAWVLSFNDDAQVPKFLDYALKRHKQFPDANQPVPTKRFKQFSGRPLADAPDTRTKLPRLAPHGKNEYCVATPPKTRGTLVTRVWGRRVEKNGKLCESCISQENYIEDIFDIPNEMQREVAQLAEAGKRFRLPKQFVRHLATYTYL</sequence>
<name>A0A382YL12_9ZZZZ</name>
<feature type="non-terminal residue" evidence="1">
    <location>
        <position position="190"/>
    </location>
</feature>
<feature type="non-terminal residue" evidence="1">
    <location>
        <position position="1"/>
    </location>
</feature>
<gene>
    <name evidence="1" type="ORF">METZ01_LOCUS436624</name>
</gene>
<protein>
    <submittedName>
        <fullName evidence="1">Uncharacterized protein</fullName>
    </submittedName>
</protein>